<keyword evidence="13" id="KW-1185">Reference proteome</keyword>
<dbReference type="Gene3D" id="1.20.1560.10">
    <property type="entry name" value="ABC transporter type 1, transmembrane domain"/>
    <property type="match status" value="1"/>
</dbReference>
<dbReference type="InterPro" id="IPR003593">
    <property type="entry name" value="AAA+_ATPase"/>
</dbReference>
<gene>
    <name evidence="12" type="ORF">H9Y05_05315</name>
</gene>
<evidence type="ECO:0000256" key="5">
    <source>
        <dbReference type="ARBA" id="ARBA00022741"/>
    </source>
</evidence>
<dbReference type="GO" id="GO:0005524">
    <property type="term" value="F:ATP binding"/>
    <property type="evidence" value="ECO:0007669"/>
    <property type="project" value="UniProtKB-KW"/>
</dbReference>
<dbReference type="InterPro" id="IPR039421">
    <property type="entry name" value="Type_1_exporter"/>
</dbReference>
<feature type="transmembrane region" description="Helical" evidence="9">
    <location>
        <begin position="144"/>
        <end position="164"/>
    </location>
</feature>
<feature type="transmembrane region" description="Helical" evidence="9">
    <location>
        <begin position="288"/>
        <end position="311"/>
    </location>
</feature>
<dbReference type="PROSITE" id="PS00211">
    <property type="entry name" value="ABC_TRANSPORTER_1"/>
    <property type="match status" value="1"/>
</dbReference>
<name>A0A8J6TX30_9FLAO</name>
<dbReference type="Pfam" id="PF00005">
    <property type="entry name" value="ABC_tran"/>
    <property type="match status" value="1"/>
</dbReference>
<dbReference type="PROSITE" id="PS50893">
    <property type="entry name" value="ABC_TRANSPORTER_2"/>
    <property type="match status" value="1"/>
</dbReference>
<evidence type="ECO:0000313" key="12">
    <source>
        <dbReference type="EMBL" id="MBC9811891.1"/>
    </source>
</evidence>
<evidence type="ECO:0000313" key="13">
    <source>
        <dbReference type="Proteomes" id="UP000652681"/>
    </source>
</evidence>
<dbReference type="SMART" id="SM00382">
    <property type="entry name" value="AAA"/>
    <property type="match status" value="1"/>
</dbReference>
<evidence type="ECO:0000256" key="7">
    <source>
        <dbReference type="ARBA" id="ARBA00022989"/>
    </source>
</evidence>
<evidence type="ECO:0000259" key="10">
    <source>
        <dbReference type="PROSITE" id="PS50893"/>
    </source>
</evidence>
<feature type="transmembrane region" description="Helical" evidence="9">
    <location>
        <begin position="170"/>
        <end position="190"/>
    </location>
</feature>
<dbReference type="InterPro" id="IPR036640">
    <property type="entry name" value="ABC1_TM_sf"/>
</dbReference>
<dbReference type="SUPFAM" id="SSF52540">
    <property type="entry name" value="P-loop containing nucleoside triphosphate hydrolases"/>
    <property type="match status" value="1"/>
</dbReference>
<evidence type="ECO:0000256" key="4">
    <source>
        <dbReference type="ARBA" id="ARBA00022692"/>
    </source>
</evidence>
<evidence type="ECO:0000256" key="6">
    <source>
        <dbReference type="ARBA" id="ARBA00022840"/>
    </source>
</evidence>
<protein>
    <submittedName>
        <fullName evidence="12">ABC transporter ATP-binding protein</fullName>
    </submittedName>
</protein>
<evidence type="ECO:0000256" key="8">
    <source>
        <dbReference type="ARBA" id="ARBA00023136"/>
    </source>
</evidence>
<evidence type="ECO:0000256" key="9">
    <source>
        <dbReference type="SAM" id="Phobius"/>
    </source>
</evidence>
<evidence type="ECO:0000259" key="11">
    <source>
        <dbReference type="PROSITE" id="PS50929"/>
    </source>
</evidence>
<feature type="transmembrane region" description="Helical" evidence="9">
    <location>
        <begin position="12"/>
        <end position="33"/>
    </location>
</feature>
<evidence type="ECO:0000256" key="1">
    <source>
        <dbReference type="ARBA" id="ARBA00004651"/>
    </source>
</evidence>
<keyword evidence="7 9" id="KW-1133">Transmembrane helix</keyword>
<feature type="transmembrane region" description="Helical" evidence="9">
    <location>
        <begin position="70"/>
        <end position="91"/>
    </location>
</feature>
<dbReference type="InterPro" id="IPR017871">
    <property type="entry name" value="ABC_transporter-like_CS"/>
</dbReference>
<comment type="subcellular location">
    <subcellularLocation>
        <location evidence="1">Cell membrane</location>
        <topology evidence="1">Multi-pass membrane protein</topology>
    </subcellularLocation>
</comment>
<dbReference type="EMBL" id="JACVEL010000002">
    <property type="protein sequence ID" value="MBC9811891.1"/>
    <property type="molecule type" value="Genomic_DNA"/>
</dbReference>
<dbReference type="Proteomes" id="UP000652681">
    <property type="component" value="Unassembled WGS sequence"/>
</dbReference>
<sequence>MKSLRYLNKYFLKYKWLLLLGTLFVVASNYFYIKMPVFLKDVIDSIISGNNDVEVIGLHIDMETNNVVRAALYIGVIYLSLAVIKGIFVFFMRQTIIKVSRFIEFDLKNEIYAHYQVLGYKFYKKNSTGDLMNRIAEDVSHVRMYLGPGIMYNINLVALFAMTVYQMININAWLTLIVLIPLPIMSYLIYKVSERINAVSLQAQKEQSGLSTIVQETFSGIRVVKAYGRESEVNERFVGSTKKYKGKLMKLVFINSLFQPTIMCLIGLSTILAIYVGGLFSFTGEVSFGGIVAFVSFVNSLTWPFASLGWLTSIIQRAEASQARINEFLHEQPEIVNENHREFTFRGKIEFRNVTFTYEGANEPAIKNLSFTILPGENVAFVGRTASGKSTILKLLMRQVEPQHGEILIDDQPLDSINLDLFRDQTGIVPQEVFLFSDTIANNIRFGTNETVSDEEVFKVAEYAYVRHNIEAFDDGFNTMLGERGVNLSGGQKQRVSIARALIRKPKLLLLDDCLSAVDTETEEIILKHLKEDRNVLNTIIVSHRISSLRNAQKIIVLDNGEKVEEGSHEQLINAEGVYNDMYIKQLAEENI</sequence>
<dbReference type="Pfam" id="PF00664">
    <property type="entry name" value="ABC_membrane"/>
    <property type="match status" value="1"/>
</dbReference>
<dbReference type="PANTHER" id="PTHR43394:SF1">
    <property type="entry name" value="ATP-BINDING CASSETTE SUB-FAMILY B MEMBER 10, MITOCHONDRIAL"/>
    <property type="match status" value="1"/>
</dbReference>
<dbReference type="InterPro" id="IPR027417">
    <property type="entry name" value="P-loop_NTPase"/>
</dbReference>
<keyword evidence="2" id="KW-0813">Transport</keyword>
<reference evidence="12" key="1">
    <citation type="submission" date="2020-09" db="EMBL/GenBank/DDBJ databases">
        <title>Taishania pollutisoli gen. nov., sp. nov., Isolated from Tetrabromobisphenol A-Contaminated Soil.</title>
        <authorList>
            <person name="Chen Q."/>
        </authorList>
    </citation>
    <scope>NUCLEOTIDE SEQUENCE</scope>
    <source>
        <strain evidence="12">CZZ-1</strain>
    </source>
</reference>
<dbReference type="Gene3D" id="3.40.50.300">
    <property type="entry name" value="P-loop containing nucleotide triphosphate hydrolases"/>
    <property type="match status" value="1"/>
</dbReference>
<keyword evidence="5" id="KW-0547">Nucleotide-binding</keyword>
<keyword evidence="4 9" id="KW-0812">Transmembrane</keyword>
<dbReference type="InterPro" id="IPR011527">
    <property type="entry name" value="ABC1_TM_dom"/>
</dbReference>
<proteinExistence type="predicted"/>
<dbReference type="AlphaFoldDB" id="A0A8J6TX30"/>
<comment type="caution">
    <text evidence="12">The sequence shown here is derived from an EMBL/GenBank/DDBJ whole genome shotgun (WGS) entry which is preliminary data.</text>
</comment>
<dbReference type="PROSITE" id="PS50929">
    <property type="entry name" value="ABC_TM1F"/>
    <property type="match status" value="1"/>
</dbReference>
<organism evidence="12 13">
    <name type="scientific">Taishania pollutisoli</name>
    <dbReference type="NCBI Taxonomy" id="2766479"/>
    <lineage>
        <taxon>Bacteria</taxon>
        <taxon>Pseudomonadati</taxon>
        <taxon>Bacteroidota</taxon>
        <taxon>Flavobacteriia</taxon>
        <taxon>Flavobacteriales</taxon>
        <taxon>Crocinitomicaceae</taxon>
        <taxon>Taishania</taxon>
    </lineage>
</organism>
<dbReference type="InterPro" id="IPR003439">
    <property type="entry name" value="ABC_transporter-like_ATP-bd"/>
</dbReference>
<keyword evidence="8 9" id="KW-0472">Membrane</keyword>
<evidence type="ECO:0000256" key="3">
    <source>
        <dbReference type="ARBA" id="ARBA00022475"/>
    </source>
</evidence>
<dbReference type="FunFam" id="3.40.50.300:FF:000221">
    <property type="entry name" value="Multidrug ABC transporter ATP-binding protein"/>
    <property type="match status" value="1"/>
</dbReference>
<dbReference type="CDD" id="cd18541">
    <property type="entry name" value="ABC_6TM_TmrB_like"/>
    <property type="match status" value="1"/>
</dbReference>
<keyword evidence="3" id="KW-1003">Cell membrane</keyword>
<dbReference type="GO" id="GO:0015421">
    <property type="term" value="F:ABC-type oligopeptide transporter activity"/>
    <property type="evidence" value="ECO:0007669"/>
    <property type="project" value="TreeGrafter"/>
</dbReference>
<feature type="transmembrane region" description="Helical" evidence="9">
    <location>
        <begin position="252"/>
        <end position="276"/>
    </location>
</feature>
<feature type="domain" description="ABC transporter" evidence="10">
    <location>
        <begin position="349"/>
        <end position="585"/>
    </location>
</feature>
<dbReference type="GO" id="GO:0005886">
    <property type="term" value="C:plasma membrane"/>
    <property type="evidence" value="ECO:0007669"/>
    <property type="project" value="UniProtKB-SubCell"/>
</dbReference>
<dbReference type="GO" id="GO:0016887">
    <property type="term" value="F:ATP hydrolysis activity"/>
    <property type="evidence" value="ECO:0007669"/>
    <property type="project" value="InterPro"/>
</dbReference>
<feature type="domain" description="ABC transmembrane type-1" evidence="11">
    <location>
        <begin position="19"/>
        <end position="317"/>
    </location>
</feature>
<dbReference type="PANTHER" id="PTHR43394">
    <property type="entry name" value="ATP-DEPENDENT PERMEASE MDL1, MITOCHONDRIAL"/>
    <property type="match status" value="1"/>
</dbReference>
<keyword evidence="6 12" id="KW-0067">ATP-binding</keyword>
<dbReference type="SUPFAM" id="SSF90123">
    <property type="entry name" value="ABC transporter transmembrane region"/>
    <property type="match status" value="1"/>
</dbReference>
<dbReference type="RefSeq" id="WP_216713693.1">
    <property type="nucleotide sequence ID" value="NZ_JACVEL010000002.1"/>
</dbReference>
<evidence type="ECO:0000256" key="2">
    <source>
        <dbReference type="ARBA" id="ARBA00022448"/>
    </source>
</evidence>
<accession>A0A8J6TX30</accession>